<evidence type="ECO:0000313" key="2">
    <source>
        <dbReference type="EMBL" id="KAK9914382.1"/>
    </source>
</evidence>
<keyword evidence="1" id="KW-1133">Transmembrane helix</keyword>
<dbReference type="PANTHER" id="PTHR33287:SF8">
    <property type="entry name" value="TRANSMEMBRANE PROTEIN 188"/>
    <property type="match status" value="1"/>
</dbReference>
<proteinExistence type="predicted"/>
<dbReference type="EMBL" id="JBEDUW010000007">
    <property type="protein sequence ID" value="KAK9914382.1"/>
    <property type="molecule type" value="Genomic_DNA"/>
</dbReference>
<feature type="transmembrane region" description="Helical" evidence="1">
    <location>
        <begin position="70"/>
        <end position="95"/>
    </location>
</feature>
<name>A0AAW1W4F5_RUBAR</name>
<sequence length="183" mass="21796">MNLEELEESFKELRIINEKQEKRVWHHETRAQNLTIAYVLLQGLFFLGIVQVRGSSSPSPQPSSPRSQWWVPFSMILVSSVIFFMAFLDAVTMFYRTQYHLDMNYMEQDLIFKKIHEAKHPPAANYRISHTIKMEQKVPTEHKIIKPDVFQLFRRKVYIYFTALALLAFTVIQLYACRLFYVR</sequence>
<evidence type="ECO:0000313" key="3">
    <source>
        <dbReference type="Proteomes" id="UP001457282"/>
    </source>
</evidence>
<gene>
    <name evidence="2" type="ORF">M0R45_038164</name>
</gene>
<dbReference type="AlphaFoldDB" id="A0AAW1W4F5"/>
<organism evidence="2 3">
    <name type="scientific">Rubus argutus</name>
    <name type="common">Southern blackberry</name>
    <dbReference type="NCBI Taxonomy" id="59490"/>
    <lineage>
        <taxon>Eukaryota</taxon>
        <taxon>Viridiplantae</taxon>
        <taxon>Streptophyta</taxon>
        <taxon>Embryophyta</taxon>
        <taxon>Tracheophyta</taxon>
        <taxon>Spermatophyta</taxon>
        <taxon>Magnoliopsida</taxon>
        <taxon>eudicotyledons</taxon>
        <taxon>Gunneridae</taxon>
        <taxon>Pentapetalae</taxon>
        <taxon>rosids</taxon>
        <taxon>fabids</taxon>
        <taxon>Rosales</taxon>
        <taxon>Rosaceae</taxon>
        <taxon>Rosoideae</taxon>
        <taxon>Rosoideae incertae sedis</taxon>
        <taxon>Rubus</taxon>
    </lineage>
</organism>
<comment type="caution">
    <text evidence="2">The sequence shown here is derived from an EMBL/GenBank/DDBJ whole genome shotgun (WGS) entry which is preliminary data.</text>
</comment>
<reference evidence="2 3" key="1">
    <citation type="journal article" date="2023" name="G3 (Bethesda)">
        <title>A chromosome-length genome assembly and annotation of blackberry (Rubus argutus, cv. 'Hillquist').</title>
        <authorList>
            <person name="Bruna T."/>
            <person name="Aryal R."/>
            <person name="Dudchenko O."/>
            <person name="Sargent D.J."/>
            <person name="Mead D."/>
            <person name="Buti M."/>
            <person name="Cavallini A."/>
            <person name="Hytonen T."/>
            <person name="Andres J."/>
            <person name="Pham M."/>
            <person name="Weisz D."/>
            <person name="Mascagni F."/>
            <person name="Usai G."/>
            <person name="Natali L."/>
            <person name="Bassil N."/>
            <person name="Fernandez G.E."/>
            <person name="Lomsadze A."/>
            <person name="Armour M."/>
            <person name="Olukolu B."/>
            <person name="Poorten T."/>
            <person name="Britton C."/>
            <person name="Davik J."/>
            <person name="Ashrafi H."/>
            <person name="Aiden E.L."/>
            <person name="Borodovsky M."/>
            <person name="Worthington M."/>
        </authorList>
    </citation>
    <scope>NUCLEOTIDE SEQUENCE [LARGE SCALE GENOMIC DNA]</scope>
    <source>
        <strain evidence="2">PI 553951</strain>
    </source>
</reference>
<keyword evidence="1" id="KW-0472">Membrane</keyword>
<protein>
    <submittedName>
        <fullName evidence="2">Uncharacterized protein</fullName>
    </submittedName>
</protein>
<evidence type="ECO:0000256" key="1">
    <source>
        <dbReference type="SAM" id="Phobius"/>
    </source>
</evidence>
<keyword evidence="1" id="KW-0812">Transmembrane</keyword>
<feature type="transmembrane region" description="Helical" evidence="1">
    <location>
        <begin position="157"/>
        <end position="181"/>
    </location>
</feature>
<accession>A0AAW1W4F5</accession>
<dbReference type="Proteomes" id="UP001457282">
    <property type="component" value="Unassembled WGS sequence"/>
</dbReference>
<keyword evidence="3" id="KW-1185">Reference proteome</keyword>
<feature type="transmembrane region" description="Helical" evidence="1">
    <location>
        <begin position="31"/>
        <end position="50"/>
    </location>
</feature>
<dbReference type="PANTHER" id="PTHR33287">
    <property type="entry name" value="OS03G0453550 PROTEIN"/>
    <property type="match status" value="1"/>
</dbReference>